<feature type="domain" description="NAD-dependent epimerase/dehydratase" evidence="2">
    <location>
        <begin position="5"/>
        <end position="242"/>
    </location>
</feature>
<comment type="caution">
    <text evidence="3">The sequence shown here is derived from an EMBL/GenBank/DDBJ whole genome shotgun (WGS) entry which is preliminary data.</text>
</comment>
<evidence type="ECO:0000313" key="3">
    <source>
        <dbReference type="EMBL" id="KAH7426276.1"/>
    </source>
</evidence>
<evidence type="ECO:0000259" key="2">
    <source>
        <dbReference type="Pfam" id="PF01370"/>
    </source>
</evidence>
<dbReference type="PANTHER" id="PTHR10366:SF831">
    <property type="entry name" value="NAD-DEPENDENT EPIMERASE_DEHYDRATASE DOMAIN-CONTAINING PROTEIN"/>
    <property type="match status" value="1"/>
</dbReference>
<dbReference type="Proteomes" id="UP000825935">
    <property type="component" value="Chromosome 11"/>
</dbReference>
<keyword evidence="4" id="KW-1185">Reference proteome</keyword>
<dbReference type="CDD" id="cd08958">
    <property type="entry name" value="FR_SDR_e"/>
    <property type="match status" value="1"/>
</dbReference>
<dbReference type="GO" id="GO:0016616">
    <property type="term" value="F:oxidoreductase activity, acting on the CH-OH group of donors, NAD or NADP as acceptor"/>
    <property type="evidence" value="ECO:0007669"/>
    <property type="project" value="TreeGrafter"/>
</dbReference>
<dbReference type="OMA" id="HTNSFAC"/>
<dbReference type="FunFam" id="3.40.50.720:FF:000219">
    <property type="entry name" value="Cinnamoyl-CoA reductase 1"/>
    <property type="match status" value="1"/>
</dbReference>
<name>A0A8T2TX94_CERRI</name>
<proteinExistence type="predicted"/>
<sequence>MKELVCVTGASGFIASWMVKLLLERGYRVRGVVRSPDNNEKCGHLERLEGAKEGLTLLKGDLLDPDSLSAAIDGCSGVFHMACPVPSYTSTNPEVEVLSHAIKGTLNVLEACKNSKVKRIVMTSSVAAMAFDLHKPKDAPLDESCWSDEDYLRENNHWYMLGKTMGEKAAWDYSQKNGLDLVVICPSLVLGSLLQASPNASSLVVLKLLNGSSDSYENSSVGVVDVKDVANAHLLAYETKSASGRYLCRNKTVTRAEMIEIIRRLYPDYTLPTRMIEPQISLSMAKEFSQKIVNELGLKYTPVETTIKETVESLKEKGLF</sequence>
<accession>A0A8T2TX94</accession>
<dbReference type="OrthoDB" id="2735536at2759"/>
<dbReference type="AlphaFoldDB" id="A0A8T2TX94"/>
<dbReference type="PANTHER" id="PTHR10366">
    <property type="entry name" value="NAD DEPENDENT EPIMERASE/DEHYDRATASE"/>
    <property type="match status" value="1"/>
</dbReference>
<evidence type="ECO:0000256" key="1">
    <source>
        <dbReference type="ARBA" id="ARBA00023002"/>
    </source>
</evidence>
<dbReference type="EMBL" id="CM035416">
    <property type="protein sequence ID" value="KAH7426276.1"/>
    <property type="molecule type" value="Genomic_DNA"/>
</dbReference>
<reference evidence="3" key="1">
    <citation type="submission" date="2021-08" db="EMBL/GenBank/DDBJ databases">
        <title>WGS assembly of Ceratopteris richardii.</title>
        <authorList>
            <person name="Marchant D.B."/>
            <person name="Chen G."/>
            <person name="Jenkins J."/>
            <person name="Shu S."/>
            <person name="Leebens-Mack J."/>
            <person name="Grimwood J."/>
            <person name="Schmutz J."/>
            <person name="Soltis P."/>
            <person name="Soltis D."/>
            <person name="Chen Z.-H."/>
        </authorList>
    </citation>
    <scope>NUCLEOTIDE SEQUENCE</scope>
    <source>
        <strain evidence="3">Whitten #5841</strain>
        <tissue evidence="3">Leaf</tissue>
    </source>
</reference>
<dbReference type="InterPro" id="IPR001509">
    <property type="entry name" value="Epimerase_deHydtase"/>
</dbReference>
<dbReference type="Pfam" id="PF01370">
    <property type="entry name" value="Epimerase"/>
    <property type="match status" value="1"/>
</dbReference>
<dbReference type="SUPFAM" id="SSF51735">
    <property type="entry name" value="NAD(P)-binding Rossmann-fold domains"/>
    <property type="match status" value="1"/>
</dbReference>
<protein>
    <recommendedName>
        <fullName evidence="2">NAD-dependent epimerase/dehydratase domain-containing protein</fullName>
    </recommendedName>
</protein>
<dbReference type="EMBL" id="CM035416">
    <property type="protein sequence ID" value="KAH7426275.1"/>
    <property type="molecule type" value="Genomic_DNA"/>
</dbReference>
<dbReference type="InterPro" id="IPR036291">
    <property type="entry name" value="NAD(P)-bd_dom_sf"/>
</dbReference>
<keyword evidence="1" id="KW-0560">Oxidoreductase</keyword>
<gene>
    <name evidence="3" type="ORF">KP509_11G093600</name>
</gene>
<dbReference type="InterPro" id="IPR050425">
    <property type="entry name" value="NAD(P)_dehydrat-like"/>
</dbReference>
<dbReference type="Gene3D" id="3.40.50.720">
    <property type="entry name" value="NAD(P)-binding Rossmann-like Domain"/>
    <property type="match status" value="1"/>
</dbReference>
<organism evidence="3 4">
    <name type="scientific">Ceratopteris richardii</name>
    <name type="common">Triangle waterfern</name>
    <dbReference type="NCBI Taxonomy" id="49495"/>
    <lineage>
        <taxon>Eukaryota</taxon>
        <taxon>Viridiplantae</taxon>
        <taxon>Streptophyta</taxon>
        <taxon>Embryophyta</taxon>
        <taxon>Tracheophyta</taxon>
        <taxon>Polypodiopsida</taxon>
        <taxon>Polypodiidae</taxon>
        <taxon>Polypodiales</taxon>
        <taxon>Pteridineae</taxon>
        <taxon>Pteridaceae</taxon>
        <taxon>Parkerioideae</taxon>
        <taxon>Ceratopteris</taxon>
    </lineage>
</organism>
<evidence type="ECO:0000313" key="4">
    <source>
        <dbReference type="Proteomes" id="UP000825935"/>
    </source>
</evidence>